<dbReference type="AlphaFoldDB" id="A0A8H7TA08"/>
<accession>A0A8H7TA08</accession>
<dbReference type="EMBL" id="JAFJYH010000242">
    <property type="protein sequence ID" value="KAG4414948.1"/>
    <property type="molecule type" value="Genomic_DNA"/>
</dbReference>
<proteinExistence type="predicted"/>
<comment type="caution">
    <text evidence="1">The sequence shown here is derived from an EMBL/GenBank/DDBJ whole genome shotgun (WGS) entry which is preliminary data.</text>
</comment>
<evidence type="ECO:0000313" key="2">
    <source>
        <dbReference type="Proteomes" id="UP000664132"/>
    </source>
</evidence>
<dbReference type="OrthoDB" id="3434965at2759"/>
<name>A0A8H7TA08_9HELO</name>
<gene>
    <name evidence="1" type="ORF">IFR04_011925</name>
</gene>
<dbReference type="Proteomes" id="UP000664132">
    <property type="component" value="Unassembled WGS sequence"/>
</dbReference>
<keyword evidence="2" id="KW-1185">Reference proteome</keyword>
<protein>
    <submittedName>
        <fullName evidence="1">Uncharacterized protein</fullName>
    </submittedName>
</protein>
<evidence type="ECO:0000313" key="1">
    <source>
        <dbReference type="EMBL" id="KAG4414948.1"/>
    </source>
</evidence>
<organism evidence="1 2">
    <name type="scientific">Cadophora malorum</name>
    <dbReference type="NCBI Taxonomy" id="108018"/>
    <lineage>
        <taxon>Eukaryota</taxon>
        <taxon>Fungi</taxon>
        <taxon>Dikarya</taxon>
        <taxon>Ascomycota</taxon>
        <taxon>Pezizomycotina</taxon>
        <taxon>Leotiomycetes</taxon>
        <taxon>Helotiales</taxon>
        <taxon>Ploettnerulaceae</taxon>
        <taxon>Cadophora</taxon>
    </lineage>
</organism>
<sequence length="128" mass="14163">MNTDARYYIGSFTYMVPELLKPEILDFSCFKHDLLTPDSYVETAKELYDGGGGADEYPSYMVIYETLHDICEEQRSIMNNGVDLSVLSSTFGALPRLTEAGLSFCEAIEDDSSLSPFTAGMTTALKTI</sequence>
<reference evidence="1" key="1">
    <citation type="submission" date="2021-02" db="EMBL/GenBank/DDBJ databases">
        <title>Genome sequence Cadophora malorum strain M34.</title>
        <authorList>
            <person name="Stefanovic E."/>
            <person name="Vu D."/>
            <person name="Scully C."/>
            <person name="Dijksterhuis J."/>
            <person name="Roader J."/>
            <person name="Houbraken J."/>
        </authorList>
    </citation>
    <scope>NUCLEOTIDE SEQUENCE</scope>
    <source>
        <strain evidence="1">M34</strain>
    </source>
</reference>